<feature type="domain" description="Pyruvate phosphate dikinase AMP/ATP-binding" evidence="1">
    <location>
        <begin position="2"/>
        <end position="73"/>
    </location>
</feature>
<dbReference type="Gene3D" id="3.30.470.20">
    <property type="entry name" value="ATP-grasp fold, B domain"/>
    <property type="match status" value="1"/>
</dbReference>
<feature type="domain" description="Pyruvate phosphate dikinase AMP/ATP-binding" evidence="1">
    <location>
        <begin position="83"/>
        <end position="121"/>
    </location>
</feature>
<gene>
    <name evidence="2" type="ORF">S03H2_66609</name>
</gene>
<dbReference type="EMBL" id="BARU01043515">
    <property type="protein sequence ID" value="GAH82151.1"/>
    <property type="molecule type" value="Genomic_DNA"/>
</dbReference>
<reference evidence="2" key="1">
    <citation type="journal article" date="2014" name="Front. Microbiol.">
        <title>High frequency of phylogenetically diverse reductive dehalogenase-homologous genes in deep subseafloor sedimentary metagenomes.</title>
        <authorList>
            <person name="Kawai M."/>
            <person name="Futagami T."/>
            <person name="Toyoda A."/>
            <person name="Takaki Y."/>
            <person name="Nishi S."/>
            <person name="Hori S."/>
            <person name="Arai W."/>
            <person name="Tsubouchi T."/>
            <person name="Morono Y."/>
            <person name="Uchiyama I."/>
            <person name="Ito T."/>
            <person name="Fujiyama A."/>
            <person name="Inagaki F."/>
            <person name="Takami H."/>
        </authorList>
    </citation>
    <scope>NUCLEOTIDE SEQUENCE</scope>
    <source>
        <strain evidence="2">Expedition CK06-06</strain>
    </source>
</reference>
<organism evidence="2">
    <name type="scientific">marine sediment metagenome</name>
    <dbReference type="NCBI Taxonomy" id="412755"/>
    <lineage>
        <taxon>unclassified sequences</taxon>
        <taxon>metagenomes</taxon>
        <taxon>ecological metagenomes</taxon>
    </lineage>
</organism>
<dbReference type="GO" id="GO:0050242">
    <property type="term" value="F:pyruvate, phosphate dikinase activity"/>
    <property type="evidence" value="ECO:0007669"/>
    <property type="project" value="InterPro"/>
</dbReference>
<dbReference type="SUPFAM" id="SSF56059">
    <property type="entry name" value="Glutathione synthetase ATP-binding domain-like"/>
    <property type="match status" value="1"/>
</dbReference>
<proteinExistence type="predicted"/>
<feature type="non-terminal residue" evidence="2">
    <location>
        <position position="1"/>
    </location>
</feature>
<dbReference type="AlphaFoldDB" id="X1IIB8"/>
<dbReference type="PANTHER" id="PTHR22931">
    <property type="entry name" value="PHOSPHOENOLPYRUVATE DIKINASE-RELATED"/>
    <property type="match status" value="1"/>
</dbReference>
<dbReference type="PANTHER" id="PTHR22931:SF9">
    <property type="entry name" value="PYRUVATE, PHOSPHATE DIKINASE 1, CHLOROPLASTIC"/>
    <property type="match status" value="1"/>
</dbReference>
<dbReference type="GO" id="GO:0016301">
    <property type="term" value="F:kinase activity"/>
    <property type="evidence" value="ECO:0007669"/>
    <property type="project" value="InterPro"/>
</dbReference>
<dbReference type="InterPro" id="IPR002192">
    <property type="entry name" value="PPDK_AMP/ATP-bd"/>
</dbReference>
<dbReference type="Pfam" id="PF01326">
    <property type="entry name" value="PPDK_N"/>
    <property type="match status" value="2"/>
</dbReference>
<protein>
    <recommendedName>
        <fullName evidence="1">Pyruvate phosphate dikinase AMP/ATP-binding domain-containing protein</fullName>
    </recommendedName>
</protein>
<comment type="caution">
    <text evidence="2">The sequence shown here is derived from an EMBL/GenBank/DDBJ whole genome shotgun (WGS) entry which is preliminary data.</text>
</comment>
<evidence type="ECO:0000259" key="1">
    <source>
        <dbReference type="Pfam" id="PF01326"/>
    </source>
</evidence>
<name>X1IIB8_9ZZZZ</name>
<dbReference type="InterPro" id="IPR010121">
    <property type="entry name" value="Pyruvate_phosphate_dikinase"/>
</dbReference>
<dbReference type="GO" id="GO:0005524">
    <property type="term" value="F:ATP binding"/>
    <property type="evidence" value="ECO:0007669"/>
    <property type="project" value="InterPro"/>
</dbReference>
<evidence type="ECO:0000313" key="2">
    <source>
        <dbReference type="EMBL" id="GAH82151.1"/>
    </source>
</evidence>
<accession>X1IIB8</accession>
<sequence>VEYRRLNRIPSDLGTSAIVQSMVLGNKNKKSGTGVVFTRNPSNGDKELFGEYLNQAQGEDLVSGRRTPQPVETLKLQMPKVYAQLEKLTDTLEKHYRDMQDIEFTVEDGKLYLLQTRAGKRGT</sequence>